<dbReference type="GO" id="GO:0005634">
    <property type="term" value="C:nucleus"/>
    <property type="evidence" value="ECO:0007669"/>
    <property type="project" value="UniProtKB-SubCell"/>
</dbReference>
<dbReference type="Gene3D" id="3.30.160.60">
    <property type="entry name" value="Classic Zinc Finger"/>
    <property type="match status" value="3"/>
</dbReference>
<evidence type="ECO:0000256" key="3">
    <source>
        <dbReference type="ARBA" id="ARBA00022737"/>
    </source>
</evidence>
<dbReference type="Proteomes" id="UP000242519">
    <property type="component" value="Unassembled WGS sequence"/>
</dbReference>
<name>A0A218Z7P6_9HELO</name>
<evidence type="ECO:0000256" key="8">
    <source>
        <dbReference type="SAM" id="Coils"/>
    </source>
</evidence>
<keyword evidence="5" id="KW-0862">Zinc</keyword>
<keyword evidence="12" id="KW-1185">Reference proteome</keyword>
<dbReference type="InParanoid" id="A0A218Z7P6"/>
<evidence type="ECO:0000256" key="5">
    <source>
        <dbReference type="ARBA" id="ARBA00022833"/>
    </source>
</evidence>
<evidence type="ECO:0000313" key="11">
    <source>
        <dbReference type="EMBL" id="OWP03275.1"/>
    </source>
</evidence>
<sequence>MEDDSSPQSPLSDLDTTEFDSEDPEQGTAPEMPPAKRQKLEESYTTSLVKPDDVMSISSDSSGDVPNSPSNRWEDDDIHEQVTICTWRGCHAEDLGNMDKLVEHIHNEHIETRGKHYVCEWSDCVRIDKTHASAYALKAHMRSHTREKPFYCTLPECDRAFTRSDALAKHHRTVHETEALRPSDPIPKSMSAAQKSQRMKTNHKGERTQSDGHLPGNSHENGNANGHSPPGAPGWTSSYPAELGFTAEEEARGPKELYYLLRKQIEWAEEEAEKLKGQGEEMEEMRKNEWLEKEILLDHVQDVDIAWHQRRRMVMAGTVELPTADMIKAAALKAEAGARSPRGTMITPSSPSPMVRPLENQRDAAQLLVGMQQD</sequence>
<keyword evidence="8" id="KW-0175">Coiled coil</keyword>
<evidence type="ECO:0000256" key="9">
    <source>
        <dbReference type="SAM" id="MobiDB-lite"/>
    </source>
</evidence>
<feature type="domain" description="C2H2-type" evidence="10">
    <location>
        <begin position="117"/>
        <end position="149"/>
    </location>
</feature>
<dbReference type="GO" id="GO:0008270">
    <property type="term" value="F:zinc ion binding"/>
    <property type="evidence" value="ECO:0007669"/>
    <property type="project" value="UniProtKB-KW"/>
</dbReference>
<keyword evidence="4 7" id="KW-0863">Zinc-finger</keyword>
<dbReference type="InterPro" id="IPR056436">
    <property type="entry name" value="Znf-C2H2_ZIC1-5/GLI1-3-like"/>
</dbReference>
<dbReference type="GO" id="GO:0000981">
    <property type="term" value="F:DNA-binding transcription factor activity, RNA polymerase II-specific"/>
    <property type="evidence" value="ECO:0007669"/>
    <property type="project" value="TreeGrafter"/>
</dbReference>
<evidence type="ECO:0000259" key="10">
    <source>
        <dbReference type="PROSITE" id="PS50157"/>
    </source>
</evidence>
<dbReference type="InterPro" id="IPR043359">
    <property type="entry name" value="GLI-like"/>
</dbReference>
<dbReference type="PANTHER" id="PTHR45718:SF4">
    <property type="entry name" value="TRANSCRIPTIONAL ACTIVATOR CUBITUS INTERRUPTUS"/>
    <property type="match status" value="1"/>
</dbReference>
<dbReference type="PROSITE" id="PS00028">
    <property type="entry name" value="ZINC_FINGER_C2H2_1"/>
    <property type="match status" value="1"/>
</dbReference>
<evidence type="ECO:0000256" key="2">
    <source>
        <dbReference type="ARBA" id="ARBA00022723"/>
    </source>
</evidence>
<evidence type="ECO:0000256" key="6">
    <source>
        <dbReference type="ARBA" id="ARBA00023242"/>
    </source>
</evidence>
<keyword evidence="3" id="KW-0677">Repeat</keyword>
<organism evidence="11 12">
    <name type="scientific">Diplocarpon coronariae</name>
    <dbReference type="NCBI Taxonomy" id="2795749"/>
    <lineage>
        <taxon>Eukaryota</taxon>
        <taxon>Fungi</taxon>
        <taxon>Dikarya</taxon>
        <taxon>Ascomycota</taxon>
        <taxon>Pezizomycotina</taxon>
        <taxon>Leotiomycetes</taxon>
        <taxon>Helotiales</taxon>
        <taxon>Drepanopezizaceae</taxon>
        <taxon>Diplocarpon</taxon>
    </lineage>
</organism>
<dbReference type="InterPro" id="IPR036236">
    <property type="entry name" value="Znf_C2H2_sf"/>
</dbReference>
<dbReference type="SUPFAM" id="SSF57667">
    <property type="entry name" value="beta-beta-alpha zinc fingers"/>
    <property type="match status" value="2"/>
</dbReference>
<dbReference type="GO" id="GO:0000978">
    <property type="term" value="F:RNA polymerase II cis-regulatory region sequence-specific DNA binding"/>
    <property type="evidence" value="ECO:0007669"/>
    <property type="project" value="TreeGrafter"/>
</dbReference>
<dbReference type="AlphaFoldDB" id="A0A218Z7P6"/>
<feature type="compositionally biased region" description="Polar residues" evidence="9">
    <location>
        <begin position="56"/>
        <end position="71"/>
    </location>
</feature>
<comment type="subcellular location">
    <subcellularLocation>
        <location evidence="1">Nucleus</location>
    </subcellularLocation>
</comment>
<feature type="region of interest" description="Disordered" evidence="9">
    <location>
        <begin position="1"/>
        <end position="74"/>
    </location>
</feature>
<dbReference type="EMBL" id="MZNU01000177">
    <property type="protein sequence ID" value="OWP03275.1"/>
    <property type="molecule type" value="Genomic_DNA"/>
</dbReference>
<keyword evidence="6" id="KW-0539">Nucleus</keyword>
<comment type="caution">
    <text evidence="11">The sequence shown here is derived from an EMBL/GenBank/DDBJ whole genome shotgun (WGS) entry which is preliminary data.</text>
</comment>
<feature type="compositionally biased region" description="Low complexity" evidence="9">
    <location>
        <begin position="1"/>
        <end position="14"/>
    </location>
</feature>
<dbReference type="Pfam" id="PF23561">
    <property type="entry name" value="zf-C2H2_15"/>
    <property type="match status" value="1"/>
</dbReference>
<protein>
    <recommendedName>
        <fullName evidence="10">C2H2-type domain-containing protein</fullName>
    </recommendedName>
</protein>
<feature type="domain" description="C2H2-type" evidence="10">
    <location>
        <begin position="150"/>
        <end position="180"/>
    </location>
</feature>
<dbReference type="GO" id="GO:0007224">
    <property type="term" value="P:smoothened signaling pathway"/>
    <property type="evidence" value="ECO:0007669"/>
    <property type="project" value="TreeGrafter"/>
</dbReference>
<feature type="coiled-coil region" evidence="8">
    <location>
        <begin position="258"/>
        <end position="288"/>
    </location>
</feature>
<feature type="compositionally biased region" description="Basic and acidic residues" evidence="9">
    <location>
        <begin position="172"/>
        <end position="181"/>
    </location>
</feature>
<dbReference type="STRING" id="503106.A0A218Z7P6"/>
<proteinExistence type="predicted"/>
<dbReference type="PROSITE" id="PS50157">
    <property type="entry name" value="ZINC_FINGER_C2H2_2"/>
    <property type="match status" value="2"/>
</dbReference>
<keyword evidence="2" id="KW-0479">Metal-binding</keyword>
<dbReference type="SMART" id="SM00355">
    <property type="entry name" value="ZnF_C2H2"/>
    <property type="match status" value="3"/>
</dbReference>
<feature type="region of interest" description="Disordered" evidence="9">
    <location>
        <begin position="172"/>
        <end position="240"/>
    </location>
</feature>
<accession>A0A218Z7P6</accession>
<dbReference type="PANTHER" id="PTHR45718">
    <property type="entry name" value="TRANSCRIPTIONAL ACTIVATOR CUBITUS INTERRUPTUS"/>
    <property type="match status" value="1"/>
</dbReference>
<gene>
    <name evidence="11" type="ORF">B2J93_3007</name>
</gene>
<feature type="compositionally biased region" description="Acidic residues" evidence="9">
    <location>
        <begin position="15"/>
        <end position="25"/>
    </location>
</feature>
<dbReference type="OrthoDB" id="3214149at2759"/>
<dbReference type="FunFam" id="3.30.160.60:FF:000201">
    <property type="entry name" value="C2H2 finger domain protein (Gli3)"/>
    <property type="match status" value="1"/>
</dbReference>
<evidence type="ECO:0000313" key="12">
    <source>
        <dbReference type="Proteomes" id="UP000242519"/>
    </source>
</evidence>
<dbReference type="InterPro" id="IPR013087">
    <property type="entry name" value="Znf_C2H2_type"/>
</dbReference>
<feature type="region of interest" description="Disordered" evidence="9">
    <location>
        <begin position="335"/>
        <end position="358"/>
    </location>
</feature>
<evidence type="ECO:0000256" key="7">
    <source>
        <dbReference type="PROSITE-ProRule" id="PRU00042"/>
    </source>
</evidence>
<reference evidence="11 12" key="1">
    <citation type="submission" date="2017-04" db="EMBL/GenBank/DDBJ databases">
        <title>Draft genome sequence of Marssonina coronaria NL1: causal agent of apple blotch.</title>
        <authorList>
            <person name="Cheng Q."/>
        </authorList>
    </citation>
    <scope>NUCLEOTIDE SEQUENCE [LARGE SCALE GENOMIC DNA]</scope>
    <source>
        <strain evidence="11 12">NL1</strain>
    </source>
</reference>
<evidence type="ECO:0000256" key="4">
    <source>
        <dbReference type="ARBA" id="ARBA00022771"/>
    </source>
</evidence>
<evidence type="ECO:0000256" key="1">
    <source>
        <dbReference type="ARBA" id="ARBA00004123"/>
    </source>
</evidence>